<keyword evidence="1" id="KW-0808">Transferase</keyword>
<comment type="caution">
    <text evidence="1">The sequence shown here is derived from an EMBL/GenBank/DDBJ whole genome shotgun (WGS) entry which is preliminary data.</text>
</comment>
<accession>A0ACC0CN18</accession>
<protein>
    <submittedName>
        <fullName evidence="1">S-adenosyl-L-methionine-dependent methyltransferase</fullName>
    </submittedName>
</protein>
<gene>
    <name evidence="1" type="ORF">F4821DRAFT_274667</name>
</gene>
<keyword evidence="2" id="KW-1185">Reference proteome</keyword>
<name>A0ACC0CN18_9PEZI</name>
<dbReference type="Proteomes" id="UP001497680">
    <property type="component" value="Unassembled WGS sequence"/>
</dbReference>
<organism evidence="1 2">
    <name type="scientific">Hypoxylon rubiginosum</name>
    <dbReference type="NCBI Taxonomy" id="110542"/>
    <lineage>
        <taxon>Eukaryota</taxon>
        <taxon>Fungi</taxon>
        <taxon>Dikarya</taxon>
        <taxon>Ascomycota</taxon>
        <taxon>Pezizomycotina</taxon>
        <taxon>Sordariomycetes</taxon>
        <taxon>Xylariomycetidae</taxon>
        <taxon>Xylariales</taxon>
        <taxon>Hypoxylaceae</taxon>
        <taxon>Hypoxylon</taxon>
    </lineage>
</organism>
<dbReference type="EMBL" id="MU394388">
    <property type="protein sequence ID" value="KAI6081713.1"/>
    <property type="molecule type" value="Genomic_DNA"/>
</dbReference>
<evidence type="ECO:0000313" key="1">
    <source>
        <dbReference type="EMBL" id="KAI6081713.1"/>
    </source>
</evidence>
<reference evidence="1 2" key="1">
    <citation type="journal article" date="2022" name="New Phytol.">
        <title>Ecological generalism drives hyperdiversity of secondary metabolite gene clusters in xylarialean endophytes.</title>
        <authorList>
            <person name="Franco M.E.E."/>
            <person name="Wisecaver J.H."/>
            <person name="Arnold A.E."/>
            <person name="Ju Y.M."/>
            <person name="Slot J.C."/>
            <person name="Ahrendt S."/>
            <person name="Moore L.P."/>
            <person name="Eastman K.E."/>
            <person name="Scott K."/>
            <person name="Konkel Z."/>
            <person name="Mondo S.J."/>
            <person name="Kuo A."/>
            <person name="Hayes R.D."/>
            <person name="Haridas S."/>
            <person name="Andreopoulos B."/>
            <person name="Riley R."/>
            <person name="LaButti K."/>
            <person name="Pangilinan J."/>
            <person name="Lipzen A."/>
            <person name="Amirebrahimi M."/>
            <person name="Yan J."/>
            <person name="Adam C."/>
            <person name="Keymanesh K."/>
            <person name="Ng V."/>
            <person name="Louie K."/>
            <person name="Northen T."/>
            <person name="Drula E."/>
            <person name="Henrissat B."/>
            <person name="Hsieh H.M."/>
            <person name="Youens-Clark K."/>
            <person name="Lutzoni F."/>
            <person name="Miadlikowska J."/>
            <person name="Eastwood D.C."/>
            <person name="Hamelin R.C."/>
            <person name="Grigoriev I.V."/>
            <person name="U'Ren J.M."/>
        </authorList>
    </citation>
    <scope>NUCLEOTIDE SEQUENCE [LARGE SCALE GENOMIC DNA]</scope>
    <source>
        <strain evidence="1 2">ER1909</strain>
    </source>
</reference>
<sequence>MSLDNTHYEALAEQIESILRHPERAIEHIRDERTRRRLVEGGCKLSAALEQPKETFRRVGYSHLQLPLALVGVESGVFSALTAEPRAFNSAEIAARTGVDPGLLRRLLRYYQATDVVSQVGDDTYRSNNVTRVLSNDDQAKSLRWTSKITAQGALNLPDWLRSNRYRDPVGLMPTAWTSAVHTDKHPFAWLAENPWALELAQDHMRIQREGRPLFFDALNFEQRFAQDSTSSTILFVDVGGSTGSQSLTFRQRYPNLPGRVLLQDRPEVVQQAKAELMSSANIEAEVYDIFTPQPVKGARAYYLRNIFHGLEDSKCVEALVNAKAGMTDQSVILIDEIVLPESNATPHSSQHDMEVMICVGGIERTAAQWESLLKDAGLKMREVVKYDKDYEDSLIIAGIN</sequence>
<proteinExistence type="predicted"/>
<evidence type="ECO:0000313" key="2">
    <source>
        <dbReference type="Proteomes" id="UP001497680"/>
    </source>
</evidence>
<keyword evidence="1" id="KW-0489">Methyltransferase</keyword>